<name>A0A0C3DK50_9VIBR</name>
<dbReference type="PROSITE" id="PS50977">
    <property type="entry name" value="HTH_TETR_2"/>
    <property type="match status" value="1"/>
</dbReference>
<dbReference type="InterPro" id="IPR009057">
    <property type="entry name" value="Homeodomain-like_sf"/>
</dbReference>
<dbReference type="GO" id="GO:0003677">
    <property type="term" value="F:DNA binding"/>
    <property type="evidence" value="ECO:0007669"/>
    <property type="project" value="UniProtKB-UniRule"/>
</dbReference>
<evidence type="ECO:0000256" key="4">
    <source>
        <dbReference type="PROSITE-ProRule" id="PRU00335"/>
    </source>
</evidence>
<reference evidence="6 7" key="1">
    <citation type="submission" date="2015-01" db="EMBL/GenBank/DDBJ databases">
        <title>Draft genome of Vibrio mytili type strain CAIM 528.</title>
        <authorList>
            <person name="Gonzalez-Castillo A."/>
            <person name="Gomez-Gil B."/>
            <person name="Enciso-Ibarra J."/>
        </authorList>
    </citation>
    <scope>NUCLEOTIDE SEQUENCE [LARGE SCALE GENOMIC DNA]</scope>
    <source>
        <strain evidence="6 7">CAIM 528</strain>
    </source>
</reference>
<dbReference type="RefSeq" id="WP_041154545.1">
    <property type="nucleotide sequence ID" value="NZ_CBCRVP010000003.1"/>
</dbReference>
<dbReference type="OrthoDB" id="116240at2"/>
<dbReference type="Gene3D" id="1.10.357.10">
    <property type="entry name" value="Tetracycline Repressor, domain 2"/>
    <property type="match status" value="1"/>
</dbReference>
<evidence type="ECO:0000256" key="1">
    <source>
        <dbReference type="ARBA" id="ARBA00023015"/>
    </source>
</evidence>
<dbReference type="Pfam" id="PF00440">
    <property type="entry name" value="TetR_N"/>
    <property type="match status" value="1"/>
</dbReference>
<dbReference type="SUPFAM" id="SSF48498">
    <property type="entry name" value="Tetracyclin repressor-like, C-terminal domain"/>
    <property type="match status" value="1"/>
</dbReference>
<dbReference type="PANTHER" id="PTHR47506:SF1">
    <property type="entry name" value="HTH-TYPE TRANSCRIPTIONAL REGULATOR YJDC"/>
    <property type="match status" value="1"/>
</dbReference>
<dbReference type="AlphaFoldDB" id="A0A0C3DK50"/>
<keyword evidence="7" id="KW-1185">Reference proteome</keyword>
<protein>
    <submittedName>
        <fullName evidence="6">Transcriptional regulator</fullName>
    </submittedName>
</protein>
<accession>A0A0C3DK50</accession>
<feature type="DNA-binding region" description="H-T-H motif" evidence="4">
    <location>
        <begin position="25"/>
        <end position="44"/>
    </location>
</feature>
<dbReference type="EMBL" id="JXOK01000010">
    <property type="protein sequence ID" value="KIN11819.1"/>
    <property type="molecule type" value="Genomic_DNA"/>
</dbReference>
<organism evidence="6 7">
    <name type="scientific">Vibrio mytili</name>
    <dbReference type="NCBI Taxonomy" id="50718"/>
    <lineage>
        <taxon>Bacteria</taxon>
        <taxon>Pseudomonadati</taxon>
        <taxon>Pseudomonadota</taxon>
        <taxon>Gammaproteobacteria</taxon>
        <taxon>Vibrionales</taxon>
        <taxon>Vibrionaceae</taxon>
        <taxon>Vibrio</taxon>
    </lineage>
</organism>
<evidence type="ECO:0000256" key="2">
    <source>
        <dbReference type="ARBA" id="ARBA00023125"/>
    </source>
</evidence>
<evidence type="ECO:0000313" key="7">
    <source>
        <dbReference type="Proteomes" id="UP000031977"/>
    </source>
</evidence>
<evidence type="ECO:0000256" key="3">
    <source>
        <dbReference type="ARBA" id="ARBA00023163"/>
    </source>
</evidence>
<comment type="caution">
    <text evidence="6">The sequence shown here is derived from an EMBL/GenBank/DDBJ whole genome shotgun (WGS) entry which is preliminary data.</text>
</comment>
<gene>
    <name evidence="6" type="ORF">SU60_04635</name>
</gene>
<evidence type="ECO:0000259" key="5">
    <source>
        <dbReference type="PROSITE" id="PS50977"/>
    </source>
</evidence>
<dbReference type="PANTHER" id="PTHR47506">
    <property type="entry name" value="TRANSCRIPTIONAL REGULATORY PROTEIN"/>
    <property type="match status" value="1"/>
</dbReference>
<sequence length="191" mass="21710">MSKKRQILIDTALALFYQNGINSIGINEILKSSGVAKRTLYTDFDSKEALILAALHQRHTHFIDWLESKLLGSESDSDLIKNLFNGLESWFNSKETMLGDFRGCFFINTSAEFSDTDSEISRFCNQHKQHVRRVIQKHLCSKDPLLLESICVLKEGAITTAYMTGDSHTVVTHCLEILKVLQEGMRQRKGK</sequence>
<keyword evidence="2 4" id="KW-0238">DNA-binding</keyword>
<proteinExistence type="predicted"/>
<dbReference type="STRING" id="50718.SU60_04635"/>
<feature type="domain" description="HTH tetR-type" evidence="5">
    <location>
        <begin position="2"/>
        <end position="62"/>
    </location>
</feature>
<keyword evidence="3" id="KW-0804">Transcription</keyword>
<dbReference type="InterPro" id="IPR001647">
    <property type="entry name" value="HTH_TetR"/>
</dbReference>
<keyword evidence="1" id="KW-0805">Transcription regulation</keyword>
<dbReference type="Proteomes" id="UP000031977">
    <property type="component" value="Unassembled WGS sequence"/>
</dbReference>
<dbReference type="SUPFAM" id="SSF46689">
    <property type="entry name" value="Homeodomain-like"/>
    <property type="match status" value="1"/>
</dbReference>
<evidence type="ECO:0000313" key="6">
    <source>
        <dbReference type="EMBL" id="KIN11819.1"/>
    </source>
</evidence>
<dbReference type="PRINTS" id="PR00455">
    <property type="entry name" value="HTHTETR"/>
</dbReference>
<dbReference type="InterPro" id="IPR036271">
    <property type="entry name" value="Tet_transcr_reg_TetR-rel_C_sf"/>
</dbReference>